<evidence type="ECO:0008006" key="11">
    <source>
        <dbReference type="Google" id="ProtNLM"/>
    </source>
</evidence>
<evidence type="ECO:0000259" key="8">
    <source>
        <dbReference type="Pfam" id="PF13439"/>
    </source>
</evidence>
<proteinExistence type="predicted"/>
<feature type="transmembrane region" description="Helical" evidence="6">
    <location>
        <begin position="290"/>
        <end position="311"/>
    </location>
</feature>
<evidence type="ECO:0000259" key="7">
    <source>
        <dbReference type="Pfam" id="PF00534"/>
    </source>
</evidence>
<feature type="domain" description="Glycosyltransferase subfamily 4-like N-terminal" evidence="8">
    <location>
        <begin position="348"/>
        <end position="523"/>
    </location>
</feature>
<accession>A0A1G1ZMK9</accession>
<feature type="transmembrane region" description="Helical" evidence="6">
    <location>
        <begin position="76"/>
        <end position="93"/>
    </location>
</feature>
<dbReference type="Gene3D" id="3.40.50.2000">
    <property type="entry name" value="Glycogen Phosphorylase B"/>
    <property type="match status" value="2"/>
</dbReference>
<keyword evidence="4 6" id="KW-1133">Transmembrane helix</keyword>
<sequence>MLKNLIYLLKIAATAILIWFLLSKIDLPRFFSEMRNVDIDSFLLAVLLSGIGWWINSLRWGALLEIFNVKIKSPRLFLYNLVGIFYGIVLPGGKITGDLVRAYQIARDHRGECEMKNQIFLLSFIDVGMGLLGYVIFAGIFFIIRHPSINYLGSSSFIIGAVLLLMAVLGLGFIFSNLFDFLIKIFVKIPLASLRKFLVFVLSVLITCRKRKYQLLKSLSLSLIGVLSGAAALYVISEALGLGVGFWTIVFFNSLVIILITIPITIAGIGLREGGLIYLLVQTGLASERAAALSFLNLFMIMALASLGGLWEFYYHFLKRRGKTRITTRIDTGTTHIGIFSLAYIPFVGGAELAVKEITDRLLQHRFTCFTHRFNREWPRQEKIGNVEVVRVGQSAKCQVPSAKNYYGHFWQKALYVFRAWRAAEKLHKQQPFDAIWAMMAAYGGLAALLFKLRHPRVPMLLTLQEGDSEGHILRRVGIFYPLWRLIFKKADYIQTISNYLADFARRHGARCPIEVVPNGVDIKSYENTKKYESTKKEKIIITTSRLVHKNGIDTLIRAAAELKALTSNSKFTIQILGGGPEEENLKKLAIDLKIQDQVEFLGHVDPERIPDYLAKADIFVRPSRSEGLGSSFLEAMAAGLPIIGTPVGGIPDFLKEGETGFFCRVDDPVDLAEKIKLLLTDADLRQKISQAGRALVVKNYSWDIIAGKMNKIFTRLCAF</sequence>
<dbReference type="Pfam" id="PF13439">
    <property type="entry name" value="Glyco_transf_4"/>
    <property type="match status" value="1"/>
</dbReference>
<feature type="domain" description="Glycosyl transferase family 1" evidence="7">
    <location>
        <begin position="528"/>
        <end position="694"/>
    </location>
</feature>
<dbReference type="InterPro" id="IPR050194">
    <property type="entry name" value="Glycosyltransferase_grp1"/>
</dbReference>
<comment type="subcellular location">
    <subcellularLocation>
        <location evidence="1">Cell membrane</location>
        <topology evidence="1">Multi-pass membrane protein</topology>
    </subcellularLocation>
</comment>
<feature type="transmembrane region" description="Helical" evidence="6">
    <location>
        <begin position="185"/>
        <end position="206"/>
    </location>
</feature>
<keyword evidence="5 6" id="KW-0472">Membrane</keyword>
<dbReference type="NCBIfam" id="TIGR00374">
    <property type="entry name" value="flippase-like domain"/>
    <property type="match status" value="1"/>
</dbReference>
<keyword evidence="2" id="KW-1003">Cell membrane</keyword>
<evidence type="ECO:0000313" key="10">
    <source>
        <dbReference type="Proteomes" id="UP000177942"/>
    </source>
</evidence>
<dbReference type="EMBL" id="MHJJ01000011">
    <property type="protein sequence ID" value="OGY65366.1"/>
    <property type="molecule type" value="Genomic_DNA"/>
</dbReference>
<gene>
    <name evidence="9" type="ORF">A3A16_02875</name>
</gene>
<feature type="transmembrane region" description="Helical" evidence="6">
    <location>
        <begin position="119"/>
        <end position="144"/>
    </location>
</feature>
<evidence type="ECO:0000256" key="4">
    <source>
        <dbReference type="ARBA" id="ARBA00022989"/>
    </source>
</evidence>
<dbReference type="STRING" id="1798407.A3A16_02875"/>
<feature type="transmembrane region" description="Helical" evidence="6">
    <location>
        <begin position="5"/>
        <end position="22"/>
    </location>
</feature>
<dbReference type="InterPro" id="IPR028098">
    <property type="entry name" value="Glyco_trans_4-like_N"/>
</dbReference>
<organism evidence="9 10">
    <name type="scientific">Candidatus Harrisonbacteria bacterium RIFCSPLOWO2_01_FULL_44_18</name>
    <dbReference type="NCBI Taxonomy" id="1798407"/>
    <lineage>
        <taxon>Bacteria</taxon>
        <taxon>Candidatus Harrisoniibacteriota</taxon>
    </lineage>
</organism>
<evidence type="ECO:0000256" key="1">
    <source>
        <dbReference type="ARBA" id="ARBA00004651"/>
    </source>
</evidence>
<name>A0A1G1ZMK9_9BACT</name>
<evidence type="ECO:0000313" key="9">
    <source>
        <dbReference type="EMBL" id="OGY65366.1"/>
    </source>
</evidence>
<feature type="transmembrane region" description="Helical" evidence="6">
    <location>
        <begin position="242"/>
        <end position="269"/>
    </location>
</feature>
<feature type="transmembrane region" description="Helical" evidence="6">
    <location>
        <begin position="42"/>
        <end position="64"/>
    </location>
</feature>
<dbReference type="GO" id="GO:0005886">
    <property type="term" value="C:plasma membrane"/>
    <property type="evidence" value="ECO:0007669"/>
    <property type="project" value="UniProtKB-SubCell"/>
</dbReference>
<reference evidence="9 10" key="1">
    <citation type="journal article" date="2016" name="Nat. Commun.">
        <title>Thousands of microbial genomes shed light on interconnected biogeochemical processes in an aquifer system.</title>
        <authorList>
            <person name="Anantharaman K."/>
            <person name="Brown C.T."/>
            <person name="Hug L.A."/>
            <person name="Sharon I."/>
            <person name="Castelle C.J."/>
            <person name="Probst A.J."/>
            <person name="Thomas B.C."/>
            <person name="Singh A."/>
            <person name="Wilkins M.J."/>
            <person name="Karaoz U."/>
            <person name="Brodie E.L."/>
            <person name="Williams K.H."/>
            <person name="Hubbard S.S."/>
            <person name="Banfield J.F."/>
        </authorList>
    </citation>
    <scope>NUCLEOTIDE SEQUENCE [LARGE SCALE GENOMIC DNA]</scope>
</reference>
<dbReference type="Pfam" id="PF00534">
    <property type="entry name" value="Glycos_transf_1"/>
    <property type="match status" value="1"/>
</dbReference>
<dbReference type="PANTHER" id="PTHR45947:SF3">
    <property type="entry name" value="SULFOQUINOVOSYL TRANSFERASE SQD2"/>
    <property type="match status" value="1"/>
</dbReference>
<comment type="caution">
    <text evidence="9">The sequence shown here is derived from an EMBL/GenBank/DDBJ whole genome shotgun (WGS) entry which is preliminary data.</text>
</comment>
<dbReference type="AlphaFoldDB" id="A0A1G1ZMK9"/>
<dbReference type="Pfam" id="PF03706">
    <property type="entry name" value="LPG_synthase_TM"/>
    <property type="match status" value="1"/>
</dbReference>
<dbReference type="SUPFAM" id="SSF53756">
    <property type="entry name" value="UDP-Glycosyltransferase/glycogen phosphorylase"/>
    <property type="match status" value="1"/>
</dbReference>
<evidence type="ECO:0000256" key="5">
    <source>
        <dbReference type="ARBA" id="ARBA00023136"/>
    </source>
</evidence>
<dbReference type="InterPro" id="IPR022791">
    <property type="entry name" value="L-PG_synthase/AglD"/>
</dbReference>
<dbReference type="InterPro" id="IPR001296">
    <property type="entry name" value="Glyco_trans_1"/>
</dbReference>
<keyword evidence="3 6" id="KW-0812">Transmembrane</keyword>
<dbReference type="GO" id="GO:0016757">
    <property type="term" value="F:glycosyltransferase activity"/>
    <property type="evidence" value="ECO:0007669"/>
    <property type="project" value="InterPro"/>
</dbReference>
<protein>
    <recommendedName>
        <fullName evidence="11">Glycosyl transferase family 1 domain-containing protein</fullName>
    </recommendedName>
</protein>
<evidence type="ECO:0000256" key="6">
    <source>
        <dbReference type="SAM" id="Phobius"/>
    </source>
</evidence>
<dbReference type="Proteomes" id="UP000177942">
    <property type="component" value="Unassembled WGS sequence"/>
</dbReference>
<evidence type="ECO:0000256" key="2">
    <source>
        <dbReference type="ARBA" id="ARBA00022475"/>
    </source>
</evidence>
<feature type="transmembrane region" description="Helical" evidence="6">
    <location>
        <begin position="218"/>
        <end position="236"/>
    </location>
</feature>
<dbReference type="CDD" id="cd03801">
    <property type="entry name" value="GT4_PimA-like"/>
    <property type="match status" value="1"/>
</dbReference>
<dbReference type="PANTHER" id="PTHR45947">
    <property type="entry name" value="SULFOQUINOVOSYL TRANSFERASE SQD2"/>
    <property type="match status" value="1"/>
</dbReference>
<feature type="transmembrane region" description="Helical" evidence="6">
    <location>
        <begin position="156"/>
        <end position="179"/>
    </location>
</feature>
<evidence type="ECO:0000256" key="3">
    <source>
        <dbReference type="ARBA" id="ARBA00022692"/>
    </source>
</evidence>